<keyword evidence="2" id="KW-1185">Reference proteome</keyword>
<gene>
    <name evidence="1" type="ORF">ACFPYN_15140</name>
</gene>
<dbReference type="Gene3D" id="3.30.470.20">
    <property type="entry name" value="ATP-grasp fold, B domain"/>
    <property type="match status" value="1"/>
</dbReference>
<sequence length="389" mass="45255">MSKELFLIIDNQLPDYQLLIPQNTFSPIIIPDLPYDCYFQENNLYMGPVIGFIPQEKFYDDPQQMLIRFAKYEEIRGLIFLFRPKNINRITNTIEGYYFEPKNKEFIKGLFPFPNVVYNRISLSKKTAKLFNPIFNYPNTINKLKFWSLLINQPDLESHIPKTIKYVNSKTVLNMVENYTSIYLKPSNKSQGKGIFHLKKNAAGYQLTDGSFNTILIKNKKQLNRVLKKKLKGSYLIQQEIPSIIAGKKIDFRIYLHKDQNKEWFLSGMESKIAKDGSIISNFINRENMMPGEKTLHQYFQLDSEKIEQLKTIIFDLCKKAIAEIEKSGYKIGETAIDLIIDEELRIWLLEAQLNFAAEKKLSRSDAEQLVLPTILPAPFLYAKTLAGF</sequence>
<evidence type="ECO:0000313" key="2">
    <source>
        <dbReference type="Proteomes" id="UP001596170"/>
    </source>
</evidence>
<dbReference type="RefSeq" id="WP_377735319.1">
    <property type="nucleotide sequence ID" value="NZ_JBHSRI010000025.1"/>
</dbReference>
<dbReference type="Pfam" id="PF14398">
    <property type="entry name" value="ATPgrasp_YheCD"/>
    <property type="match status" value="1"/>
</dbReference>
<evidence type="ECO:0000313" key="1">
    <source>
        <dbReference type="EMBL" id="MFC6040761.1"/>
    </source>
</evidence>
<name>A0ABW1LBQ4_9BACL</name>
<dbReference type="Proteomes" id="UP001596170">
    <property type="component" value="Unassembled WGS sequence"/>
</dbReference>
<proteinExistence type="predicted"/>
<dbReference type="EMBL" id="JBHSRI010000025">
    <property type="protein sequence ID" value="MFC6040761.1"/>
    <property type="molecule type" value="Genomic_DNA"/>
</dbReference>
<accession>A0ABW1LBQ4</accession>
<reference evidence="2" key="1">
    <citation type="journal article" date="2019" name="Int. J. Syst. Evol. Microbiol.">
        <title>The Global Catalogue of Microorganisms (GCM) 10K type strain sequencing project: providing services to taxonomists for standard genome sequencing and annotation.</title>
        <authorList>
            <consortium name="The Broad Institute Genomics Platform"/>
            <consortium name="The Broad Institute Genome Sequencing Center for Infectious Disease"/>
            <person name="Wu L."/>
            <person name="Ma J."/>
        </authorList>
    </citation>
    <scope>NUCLEOTIDE SEQUENCE [LARGE SCALE GENOMIC DNA]</scope>
    <source>
        <strain evidence="2">CCUG 54527</strain>
    </source>
</reference>
<comment type="caution">
    <text evidence="1">The sequence shown here is derived from an EMBL/GenBank/DDBJ whole genome shotgun (WGS) entry which is preliminary data.</text>
</comment>
<protein>
    <submittedName>
        <fullName evidence="1">YheC/YheD family protein</fullName>
    </submittedName>
</protein>
<dbReference type="SUPFAM" id="SSF56059">
    <property type="entry name" value="Glutathione synthetase ATP-binding domain-like"/>
    <property type="match status" value="1"/>
</dbReference>
<organism evidence="1 2">
    <name type="scientific">Paenisporosarcina macmurdoensis</name>
    <dbReference type="NCBI Taxonomy" id="212659"/>
    <lineage>
        <taxon>Bacteria</taxon>
        <taxon>Bacillati</taxon>
        <taxon>Bacillota</taxon>
        <taxon>Bacilli</taxon>
        <taxon>Bacillales</taxon>
        <taxon>Caryophanaceae</taxon>
        <taxon>Paenisporosarcina</taxon>
    </lineage>
</organism>
<dbReference type="InterPro" id="IPR026838">
    <property type="entry name" value="YheC/D"/>
</dbReference>